<proteinExistence type="inferred from homology"/>
<organism evidence="16 17">
    <name type="scientific">Puccinia triticina</name>
    <dbReference type="NCBI Taxonomy" id="208348"/>
    <lineage>
        <taxon>Eukaryota</taxon>
        <taxon>Fungi</taxon>
        <taxon>Dikarya</taxon>
        <taxon>Basidiomycota</taxon>
        <taxon>Pucciniomycotina</taxon>
        <taxon>Pucciniomycetes</taxon>
        <taxon>Pucciniales</taxon>
        <taxon>Pucciniaceae</taxon>
        <taxon>Puccinia</taxon>
    </lineage>
</organism>
<dbReference type="EMBL" id="CP110424">
    <property type="protein sequence ID" value="WAQ84283.1"/>
    <property type="molecule type" value="Genomic_DNA"/>
</dbReference>
<dbReference type="InterPro" id="IPR015285">
    <property type="entry name" value="RIO2_wHTH_N"/>
</dbReference>
<name>A0ABY7CIT9_9BASI</name>
<evidence type="ECO:0000256" key="13">
    <source>
        <dbReference type="PROSITE-ProRule" id="PRU00042"/>
    </source>
</evidence>
<dbReference type="InterPro" id="IPR000687">
    <property type="entry name" value="RIO_kinase"/>
</dbReference>
<evidence type="ECO:0000256" key="14">
    <source>
        <dbReference type="SAM" id="MobiDB-lite"/>
    </source>
</evidence>
<dbReference type="RefSeq" id="XP_053019838.1">
    <property type="nucleotide sequence ID" value="XM_053168650.1"/>
</dbReference>
<feature type="region of interest" description="Disordered" evidence="14">
    <location>
        <begin position="983"/>
        <end position="1009"/>
    </location>
</feature>
<dbReference type="InterPro" id="IPR011009">
    <property type="entry name" value="Kinase-like_dom_sf"/>
</dbReference>
<keyword evidence="6" id="KW-0479">Metal-binding</keyword>
<keyword evidence="9" id="KW-0067">ATP-binding</keyword>
<dbReference type="Gene3D" id="3.30.200.20">
    <property type="entry name" value="Phosphorylase Kinase, domain 1"/>
    <property type="match status" value="1"/>
</dbReference>
<feature type="compositionally biased region" description="Basic residues" evidence="14">
    <location>
        <begin position="987"/>
        <end position="999"/>
    </location>
</feature>
<evidence type="ECO:0000256" key="6">
    <source>
        <dbReference type="ARBA" id="ARBA00022723"/>
    </source>
</evidence>
<evidence type="ECO:0000256" key="9">
    <source>
        <dbReference type="ARBA" id="ARBA00022840"/>
    </source>
</evidence>
<evidence type="ECO:0000256" key="11">
    <source>
        <dbReference type="ARBA" id="ARBA00047899"/>
    </source>
</evidence>
<keyword evidence="8" id="KW-0418">Kinase</keyword>
<feature type="region of interest" description="Disordered" evidence="14">
    <location>
        <begin position="427"/>
        <end position="488"/>
    </location>
</feature>
<feature type="compositionally biased region" description="Acidic residues" evidence="14">
    <location>
        <begin position="926"/>
        <end position="938"/>
    </location>
</feature>
<dbReference type="SUPFAM" id="SSF46785">
    <property type="entry name" value="Winged helix' DNA-binding domain"/>
    <property type="match status" value="1"/>
</dbReference>
<feature type="domain" description="C2H2-type" evidence="15">
    <location>
        <begin position="341"/>
        <end position="371"/>
    </location>
</feature>
<feature type="compositionally biased region" description="Basic and acidic residues" evidence="14">
    <location>
        <begin position="887"/>
        <end position="912"/>
    </location>
</feature>
<keyword evidence="7" id="KW-0547">Nucleotide-binding</keyword>
<keyword evidence="13" id="KW-0862">Zinc</keyword>
<protein>
    <recommendedName>
        <fullName evidence="3">non-specific serine/threonine protein kinase</fullName>
        <ecNumber evidence="3">2.7.11.1</ecNumber>
    </recommendedName>
</protein>
<dbReference type="SMART" id="SM00355">
    <property type="entry name" value="ZnF_C2H2"/>
    <property type="match status" value="3"/>
</dbReference>
<keyword evidence="5" id="KW-0808">Transferase</keyword>
<dbReference type="PROSITE" id="PS00028">
    <property type="entry name" value="ZINC_FINGER_C2H2_1"/>
    <property type="match status" value="2"/>
</dbReference>
<dbReference type="Gene3D" id="3.30.160.60">
    <property type="entry name" value="Classic Zinc Finger"/>
    <property type="match status" value="1"/>
</dbReference>
<dbReference type="PROSITE" id="PS50157">
    <property type="entry name" value="ZINC_FINGER_C2H2_2"/>
    <property type="match status" value="2"/>
</dbReference>
<dbReference type="Gene3D" id="1.10.10.10">
    <property type="entry name" value="Winged helix-like DNA-binding domain superfamily/Winged helix DNA-binding domain"/>
    <property type="match status" value="1"/>
</dbReference>
<evidence type="ECO:0000256" key="2">
    <source>
        <dbReference type="ARBA" id="ARBA00009196"/>
    </source>
</evidence>
<dbReference type="InterPro" id="IPR018934">
    <property type="entry name" value="RIO_dom"/>
</dbReference>
<dbReference type="PANTHER" id="PTHR45852">
    <property type="entry name" value="SER/THR-PROTEIN KINASE RIO2"/>
    <property type="match status" value="1"/>
</dbReference>
<reference evidence="16" key="1">
    <citation type="submission" date="2022-10" db="EMBL/GenBank/DDBJ databases">
        <title>Puccinia triticina Genome sequencing and assembly.</title>
        <authorList>
            <person name="Li C."/>
        </authorList>
    </citation>
    <scope>NUCLEOTIDE SEQUENCE</scope>
    <source>
        <strain evidence="16">Pt15</strain>
    </source>
</reference>
<feature type="compositionally biased region" description="Polar residues" evidence="14">
    <location>
        <begin position="266"/>
        <end position="284"/>
    </location>
</feature>
<dbReference type="PANTHER" id="PTHR45852:SF1">
    <property type="entry name" value="SERINE_THREONINE-PROTEIN KINASE RIO2"/>
    <property type="match status" value="1"/>
</dbReference>
<dbReference type="Pfam" id="PF01163">
    <property type="entry name" value="RIO1"/>
    <property type="match status" value="1"/>
</dbReference>
<evidence type="ECO:0000256" key="5">
    <source>
        <dbReference type="ARBA" id="ARBA00022679"/>
    </source>
</evidence>
<comment type="cofactor">
    <cofactor evidence="1">
        <name>Mg(2+)</name>
        <dbReference type="ChEBI" id="CHEBI:18420"/>
    </cofactor>
</comment>
<keyword evidence="13" id="KW-0863">Zinc-finger</keyword>
<dbReference type="SUPFAM" id="SSF56112">
    <property type="entry name" value="Protein kinase-like (PK-like)"/>
    <property type="match status" value="1"/>
</dbReference>
<keyword evidence="4" id="KW-0723">Serine/threonine-protein kinase</keyword>
<dbReference type="SMART" id="SM00090">
    <property type="entry name" value="RIO"/>
    <property type="match status" value="1"/>
</dbReference>
<dbReference type="InterPro" id="IPR018935">
    <property type="entry name" value="RIO_kinase_CS"/>
</dbReference>
<feature type="region of interest" description="Disordered" evidence="14">
    <location>
        <begin position="260"/>
        <end position="290"/>
    </location>
</feature>
<feature type="compositionally biased region" description="Acidic residues" evidence="14">
    <location>
        <begin position="844"/>
        <end position="874"/>
    </location>
</feature>
<dbReference type="InterPro" id="IPR030484">
    <property type="entry name" value="Rio2"/>
</dbReference>
<dbReference type="EC" id="2.7.11.1" evidence="3"/>
<evidence type="ECO:0000256" key="1">
    <source>
        <dbReference type="ARBA" id="ARBA00001946"/>
    </source>
</evidence>
<keyword evidence="17" id="KW-1185">Reference proteome</keyword>
<dbReference type="InterPro" id="IPR036390">
    <property type="entry name" value="WH_DNA-bd_sf"/>
</dbReference>
<dbReference type="InterPro" id="IPR013087">
    <property type="entry name" value="Znf_C2H2_type"/>
</dbReference>
<dbReference type="PROSITE" id="PS01245">
    <property type="entry name" value="RIO1"/>
    <property type="match status" value="1"/>
</dbReference>
<feature type="region of interest" description="Disordered" evidence="14">
    <location>
        <begin position="843"/>
        <end position="965"/>
    </location>
</feature>
<evidence type="ECO:0000256" key="8">
    <source>
        <dbReference type="ARBA" id="ARBA00022777"/>
    </source>
</evidence>
<evidence type="ECO:0000256" key="10">
    <source>
        <dbReference type="ARBA" id="ARBA00022842"/>
    </source>
</evidence>
<feature type="domain" description="C2H2-type" evidence="15">
    <location>
        <begin position="385"/>
        <end position="416"/>
    </location>
</feature>
<gene>
    <name evidence="16" type="ORF">PtA15_4A736</name>
</gene>
<evidence type="ECO:0000313" key="16">
    <source>
        <dbReference type="EMBL" id="WAQ84283.1"/>
    </source>
</evidence>
<keyword evidence="10" id="KW-0460">Magnesium</keyword>
<dbReference type="GeneID" id="77809545"/>
<dbReference type="InterPro" id="IPR036388">
    <property type="entry name" value="WH-like_DNA-bd_sf"/>
</dbReference>
<dbReference type="CDD" id="cd05144">
    <property type="entry name" value="RIO2_C"/>
    <property type="match status" value="1"/>
</dbReference>
<evidence type="ECO:0000256" key="3">
    <source>
        <dbReference type="ARBA" id="ARBA00012513"/>
    </source>
</evidence>
<evidence type="ECO:0000259" key="15">
    <source>
        <dbReference type="PROSITE" id="PS50157"/>
    </source>
</evidence>
<comment type="similarity">
    <text evidence="2">Belongs to the protein kinase superfamily. RIO-type Ser/Thr kinase family.</text>
</comment>
<evidence type="ECO:0000256" key="7">
    <source>
        <dbReference type="ARBA" id="ARBA00022741"/>
    </source>
</evidence>
<accession>A0ABY7CIT9</accession>
<comment type="catalytic activity">
    <reaction evidence="11">
        <text>L-threonyl-[protein] + ATP = O-phospho-L-threonyl-[protein] + ADP + H(+)</text>
        <dbReference type="Rhea" id="RHEA:46608"/>
        <dbReference type="Rhea" id="RHEA-COMP:11060"/>
        <dbReference type="Rhea" id="RHEA-COMP:11605"/>
        <dbReference type="ChEBI" id="CHEBI:15378"/>
        <dbReference type="ChEBI" id="CHEBI:30013"/>
        <dbReference type="ChEBI" id="CHEBI:30616"/>
        <dbReference type="ChEBI" id="CHEBI:61977"/>
        <dbReference type="ChEBI" id="CHEBI:456216"/>
        <dbReference type="EC" id="2.7.11.1"/>
    </reaction>
</comment>
<sequence length="1020" mass="113886">MSSPFFDTVNERSLEERQAMSYFSLTPVASSHGVSFLNFSINEESHQLEITDPPASTPTRLEANFDVEFAASGPSNAYPVSMPSLGHNPENFASSLRSHEEDNYIDFSAALTSNANPAEMPTVGNNLGAFASSVCSDYYLPMHQKANYRGIFSYSQPSNAQPAAVQTFGNSEENSTTPFNPNQKNLIASQPSNAHPVMLSSGDGLENFASSLPLNSFVSTDPEANDHERILGWQFSNARLEAIPSLGNNQGNFIMTSDLSPLPSDETPTTITPQSISDRQNDPSPQDVALPDPNTADLRYCTLPDGTFSCNKCVRICRREYNIRRHVRHQHPLPGLPVPRHPCDHPGCGKSYAFPGELTEHKRKDHMGKPAQKRKMKAKASDEIYRCKYFDVCRKKFKTVQGLQAHLKKVHNGDVQVPGLLVREMVPSSSGEMVPRSSGEMVPRSSGEMVPRSSGEMVPTSSGPHDPIAGPSRERNEPNAPPLKRRKTNVEVPDKIYRCKYFPQNQITSKMKLDATDIRYLSSDTFRVLTAVEMGSKNHEIVPTALIANLAGLRSGGVNKCISELAKRGLVKREANSKYDGYRLTYGGYDFLAMKTFSKRSTVCSIGNQIGVGKEADVYVVGGEEGHQRVLKIHRLGRISFRAIKSKRDYLQKRRNASWMYMSRLAAQKEFAFMKVLHEHGFPVPEPIDQSRHCLVMSLIDAFPLRQIHDVAEPGKLYSELMDLIVKLARVGLIHGDFNEFNILVDTASKPGQAIPVLIDFPQMVSTEHENAEYYFNRDVQCIRSFFLKRFRYQSTLYPKFNSIVREGTRQMNLDVEVEASGFGKGESRKLEEYMEVFGVGCEAAEDDDDDEEEIEGTDSEAEEDDTGDGSENENLEHIDPLSNGDRLPDSQRNEDEEKVEKKAPGSAKEVEGQGSDEPAGLSEEDKSESDSEEDESDNNSASRTAQTKQKKKKKSDKNHRKVDLDEEEIKNIVIKRMQRLKASNFNKHHTKKSVKHANHSTPLGSKFKNDVKSLCSTEF</sequence>
<dbReference type="Gene3D" id="1.10.510.10">
    <property type="entry name" value="Transferase(Phosphotransferase) domain 1"/>
    <property type="match status" value="1"/>
</dbReference>
<evidence type="ECO:0000256" key="12">
    <source>
        <dbReference type="ARBA" id="ARBA00048679"/>
    </source>
</evidence>
<dbReference type="Proteomes" id="UP001164743">
    <property type="component" value="Chromosome 4A"/>
</dbReference>
<dbReference type="Pfam" id="PF09202">
    <property type="entry name" value="Rio2_N"/>
    <property type="match status" value="1"/>
</dbReference>
<feature type="compositionally biased region" description="Basic residues" evidence="14">
    <location>
        <begin position="949"/>
        <end position="961"/>
    </location>
</feature>
<comment type="catalytic activity">
    <reaction evidence="12">
        <text>L-seryl-[protein] + ATP = O-phospho-L-seryl-[protein] + ADP + H(+)</text>
        <dbReference type="Rhea" id="RHEA:17989"/>
        <dbReference type="Rhea" id="RHEA-COMP:9863"/>
        <dbReference type="Rhea" id="RHEA-COMP:11604"/>
        <dbReference type="ChEBI" id="CHEBI:15378"/>
        <dbReference type="ChEBI" id="CHEBI:29999"/>
        <dbReference type="ChEBI" id="CHEBI:30616"/>
        <dbReference type="ChEBI" id="CHEBI:83421"/>
        <dbReference type="ChEBI" id="CHEBI:456216"/>
        <dbReference type="EC" id="2.7.11.1"/>
    </reaction>
</comment>
<evidence type="ECO:0000256" key="4">
    <source>
        <dbReference type="ARBA" id="ARBA00022527"/>
    </source>
</evidence>
<evidence type="ECO:0000313" key="17">
    <source>
        <dbReference type="Proteomes" id="UP001164743"/>
    </source>
</evidence>